<dbReference type="SUPFAM" id="SSF51735">
    <property type="entry name" value="NAD(P)-binding Rossmann-fold domains"/>
    <property type="match status" value="1"/>
</dbReference>
<dbReference type="Pfam" id="PF13460">
    <property type="entry name" value="NAD_binding_10"/>
    <property type="match status" value="1"/>
</dbReference>
<reference evidence="2 3" key="1">
    <citation type="submission" date="2020-08" db="EMBL/GenBank/DDBJ databases">
        <title>Sphingobacterium sp. DN00404 isolated from aquaculture water.</title>
        <authorList>
            <person name="Zhang M."/>
        </authorList>
    </citation>
    <scope>NUCLEOTIDE SEQUENCE [LARGE SCALE GENOMIC DNA]</scope>
    <source>
        <strain evidence="2 3">KCTC 32294</strain>
    </source>
</reference>
<keyword evidence="3" id="KW-1185">Reference proteome</keyword>
<evidence type="ECO:0000313" key="3">
    <source>
        <dbReference type="Proteomes" id="UP000606494"/>
    </source>
</evidence>
<dbReference type="EMBL" id="JACNYK010000002">
    <property type="protein sequence ID" value="MBD1426196.1"/>
    <property type="molecule type" value="Genomic_DNA"/>
</dbReference>
<dbReference type="InterPro" id="IPR036291">
    <property type="entry name" value="NAD(P)-bd_dom_sf"/>
</dbReference>
<proteinExistence type="predicted"/>
<dbReference type="PANTHER" id="PTHR15020:SF50">
    <property type="entry name" value="UPF0659 PROTEIN YMR090W"/>
    <property type="match status" value="1"/>
</dbReference>
<comment type="caution">
    <text evidence="2">The sequence shown here is derived from an EMBL/GenBank/DDBJ whole genome shotgun (WGS) entry which is preliminary data.</text>
</comment>
<dbReference type="Gene3D" id="3.40.50.720">
    <property type="entry name" value="NAD(P)-binding Rossmann-like Domain"/>
    <property type="match status" value="1"/>
</dbReference>
<dbReference type="Proteomes" id="UP000606494">
    <property type="component" value="Unassembled WGS sequence"/>
</dbReference>
<sequence>MKIKKMNIIVFGATGTVGTEIVKQALEKGYDVTAFLRNPEKMTSLNHPNLRVYTGDVTNAEEVKNAVKNHDAVFCALGDGRIGKIRALGTLNIVHAMNSVSVRKLICLSTLGIGDSYGNLNFIWKHIMFGMLLKKAFNDHKLQEEYIRNSDLDYTIVRPSALTDGAITRGYAIGFDEKYKKLNLKISRADVADFMLRQLHRDDYLKKAVSISN</sequence>
<gene>
    <name evidence="2" type="ORF">H8B17_11435</name>
</gene>
<dbReference type="InterPro" id="IPR016040">
    <property type="entry name" value="NAD(P)-bd_dom"/>
</dbReference>
<dbReference type="CDD" id="cd05244">
    <property type="entry name" value="BVR-B_like_SDR_a"/>
    <property type="match status" value="1"/>
</dbReference>
<dbReference type="PANTHER" id="PTHR15020">
    <property type="entry name" value="FLAVIN REDUCTASE-RELATED"/>
    <property type="match status" value="1"/>
</dbReference>
<feature type="domain" description="NAD(P)-binding" evidence="1">
    <location>
        <begin position="12"/>
        <end position="201"/>
    </location>
</feature>
<organism evidence="2 3">
    <name type="scientific">Sphingobacterium arenae</name>
    <dbReference type="NCBI Taxonomy" id="1280598"/>
    <lineage>
        <taxon>Bacteria</taxon>
        <taxon>Pseudomonadati</taxon>
        <taxon>Bacteroidota</taxon>
        <taxon>Sphingobacteriia</taxon>
        <taxon>Sphingobacteriales</taxon>
        <taxon>Sphingobacteriaceae</taxon>
        <taxon>Sphingobacterium</taxon>
    </lineage>
</organism>
<name>A0ABR7Y4K4_9SPHI</name>
<protein>
    <submittedName>
        <fullName evidence="2">SDR family oxidoreductase</fullName>
    </submittedName>
</protein>
<evidence type="ECO:0000259" key="1">
    <source>
        <dbReference type="Pfam" id="PF13460"/>
    </source>
</evidence>
<evidence type="ECO:0000313" key="2">
    <source>
        <dbReference type="EMBL" id="MBD1426196.1"/>
    </source>
</evidence>
<accession>A0ABR7Y4K4</accession>